<dbReference type="SUPFAM" id="SSF52047">
    <property type="entry name" value="RNI-like"/>
    <property type="match status" value="1"/>
</dbReference>
<organism evidence="2 3">
    <name type="scientific">Hyalella azteca</name>
    <name type="common">Amphipod</name>
    <dbReference type="NCBI Taxonomy" id="294128"/>
    <lineage>
        <taxon>Eukaryota</taxon>
        <taxon>Metazoa</taxon>
        <taxon>Ecdysozoa</taxon>
        <taxon>Arthropoda</taxon>
        <taxon>Crustacea</taxon>
        <taxon>Multicrustacea</taxon>
        <taxon>Malacostraca</taxon>
        <taxon>Eumalacostraca</taxon>
        <taxon>Peracarida</taxon>
        <taxon>Amphipoda</taxon>
        <taxon>Senticaudata</taxon>
        <taxon>Talitrida</taxon>
        <taxon>Talitroidea</taxon>
        <taxon>Hyalellidae</taxon>
        <taxon>Hyalella</taxon>
    </lineage>
</organism>
<dbReference type="CDD" id="cd09917">
    <property type="entry name" value="F-box_SF"/>
    <property type="match status" value="1"/>
</dbReference>
<accession>A0A8B7NTH0</accession>
<name>A0A8B7NTH0_HYAAZ</name>
<dbReference type="Pfam" id="PF00646">
    <property type="entry name" value="F-box"/>
    <property type="match status" value="1"/>
</dbReference>
<protein>
    <submittedName>
        <fullName evidence="3">Uncharacterized protein LOC108673672</fullName>
    </submittedName>
</protein>
<keyword evidence="2" id="KW-1185">Reference proteome</keyword>
<dbReference type="Proteomes" id="UP000694843">
    <property type="component" value="Unplaced"/>
</dbReference>
<dbReference type="KEGG" id="hazt:108673672"/>
<gene>
    <name evidence="3" type="primary">LOC108673672</name>
</gene>
<sequence length="510" mass="58454">MDQNKKGGQMRLWGDNLPDITSQIAPLTIDVVDLPLSVTKDEIAATFSIDHDCITLKRERGKKSASAIIVLPSWRESDVILCDYVDGVCLGNQRALLKQSHDSDASQPSSEHYKPHKLSSEEFDLSPACNGQPTLHVLNDDILLHIMKYLNVAEKLMLEAVCRRFQSLVYRELGQNNVIDFTDDGCVWRSAHSKLSTCRSKSPAQLTQDLKLCTYKMLIMNANHLTTLRLDEYRCIFDVNVFAAIGRLAVNLEDLCLQFSSERKHYTPIKTIFSRCTKLKTFCLEGRFDTDDLLQDLQQCKCLEVLRLGRVWNFSWELLSKLKTPLKELSIHNIEFFYFNPLMKRECHLDFAFNSSLTTIRMFNHADSHPGEIRLGETLLSFMAHKCPALTQLQLDCSWYYAPPNFKPFNNLKVLHFIASDHDKIEVLLKSALPDLEDLYIEFSREKVYDMHLLNEVLAIDFSLAPTSVTSLTLPSVALDDNSYKNLLRMPKLQRVFVKSKKFSMAQLKL</sequence>
<proteinExistence type="predicted"/>
<evidence type="ECO:0000259" key="1">
    <source>
        <dbReference type="PROSITE" id="PS50181"/>
    </source>
</evidence>
<dbReference type="GeneID" id="108673672"/>
<dbReference type="Gene3D" id="3.80.10.10">
    <property type="entry name" value="Ribonuclease Inhibitor"/>
    <property type="match status" value="2"/>
</dbReference>
<dbReference type="OrthoDB" id="6370080at2759"/>
<evidence type="ECO:0000313" key="3">
    <source>
        <dbReference type="RefSeq" id="XP_018017018.2"/>
    </source>
</evidence>
<dbReference type="SUPFAM" id="SSF81383">
    <property type="entry name" value="F-box domain"/>
    <property type="match status" value="1"/>
</dbReference>
<dbReference type="InterPro" id="IPR001810">
    <property type="entry name" value="F-box_dom"/>
</dbReference>
<evidence type="ECO:0000313" key="2">
    <source>
        <dbReference type="Proteomes" id="UP000694843"/>
    </source>
</evidence>
<dbReference type="PROSITE" id="PS50181">
    <property type="entry name" value="FBOX"/>
    <property type="match status" value="1"/>
</dbReference>
<dbReference type="InterPro" id="IPR036047">
    <property type="entry name" value="F-box-like_dom_sf"/>
</dbReference>
<dbReference type="InterPro" id="IPR032675">
    <property type="entry name" value="LRR_dom_sf"/>
</dbReference>
<dbReference type="RefSeq" id="XP_018017018.2">
    <property type="nucleotide sequence ID" value="XM_018161529.2"/>
</dbReference>
<dbReference type="AlphaFoldDB" id="A0A8B7NTH0"/>
<feature type="domain" description="F-box" evidence="1">
    <location>
        <begin position="132"/>
        <end position="191"/>
    </location>
</feature>
<reference evidence="3" key="1">
    <citation type="submission" date="2025-08" db="UniProtKB">
        <authorList>
            <consortium name="RefSeq"/>
        </authorList>
    </citation>
    <scope>IDENTIFICATION</scope>
    <source>
        <tissue evidence="3">Whole organism</tissue>
    </source>
</reference>